<feature type="region of interest" description="Disordered" evidence="1">
    <location>
        <begin position="1"/>
        <end position="48"/>
    </location>
</feature>
<sequence>MAPPQARDRYYQPQPVPPVDRLSSTTVIPARSAPSIAVPPPQQPKDGTSLVERAQAIFGGLGTRYELEEVQAAITDLESVVPTSPVTPAYVADINDMVSCSRDDLVRWVASSHNHSSGSLSASTTTGNVSGSTSQTTVSLSPAPATYKPSTPTSLTSSLAPVDYTPIIVDRRGVVKKLRWRVGNDANIFSIEAYYMALCVYNPATLSIEKVWDSGNIKDGVANTNSLREVGVDLGIDQICTPGQILFVAHQQIAPGLVQKARTYACKPQAGDAARPGQLLDAWYYRTPNNVGSIPSTVTLASLNRRNDCIPWAGVTVDSSALGEAAGS</sequence>
<protein>
    <submittedName>
        <fullName evidence="2">Minor tail protein</fullName>
    </submittedName>
</protein>
<proteinExistence type="predicted"/>
<name>A0A4Y6EQ43_9CAUD</name>
<evidence type="ECO:0000256" key="1">
    <source>
        <dbReference type="SAM" id="MobiDB-lite"/>
    </source>
</evidence>
<accession>A0A4Y6EQ43</accession>
<evidence type="ECO:0000313" key="3">
    <source>
        <dbReference type="Proteomes" id="UP000319240"/>
    </source>
</evidence>
<feature type="compositionally biased region" description="Basic and acidic residues" evidence="1">
    <location>
        <begin position="1"/>
        <end position="10"/>
    </location>
</feature>
<dbReference type="EMBL" id="MK801721">
    <property type="protein sequence ID" value="QDF17124.1"/>
    <property type="molecule type" value="Genomic_DNA"/>
</dbReference>
<dbReference type="KEGG" id="vg:62974414"/>
<keyword evidence="3" id="KW-1185">Reference proteome</keyword>
<evidence type="ECO:0000313" key="2">
    <source>
        <dbReference type="EMBL" id="QDF17124.1"/>
    </source>
</evidence>
<organism evidence="2 3">
    <name type="scientific">Gordonia phage William</name>
    <dbReference type="NCBI Taxonomy" id="2571253"/>
    <lineage>
        <taxon>Viruses</taxon>
        <taxon>Duplodnaviria</taxon>
        <taxon>Heunggongvirae</taxon>
        <taxon>Uroviricota</taxon>
        <taxon>Caudoviricetes</taxon>
        <taxon>Fairfaxidumvirus</taxon>
        <taxon>Fairfaxidumvirus william</taxon>
    </lineage>
</organism>
<gene>
    <name evidence="2" type="primary">29</name>
    <name evidence="2" type="ORF">SEA_WILLIAM_29</name>
</gene>
<feature type="compositionally biased region" description="Low complexity" evidence="1">
    <location>
        <begin position="114"/>
        <end position="141"/>
    </location>
</feature>
<feature type="region of interest" description="Disordered" evidence="1">
    <location>
        <begin position="114"/>
        <end position="153"/>
    </location>
</feature>
<reference evidence="2 3" key="1">
    <citation type="submission" date="2019-04" db="EMBL/GenBank/DDBJ databases">
        <authorList>
            <person name="Pope W.H."/>
            <person name="Garlena R.A."/>
            <person name="Russell D.A."/>
            <person name="Jacobs-Sera D."/>
            <person name="Hatfull G.F."/>
        </authorList>
    </citation>
    <scope>NUCLEOTIDE SEQUENCE [LARGE SCALE GENOMIC DNA]</scope>
</reference>
<dbReference type="GeneID" id="62974414"/>
<dbReference type="RefSeq" id="YP_010001247.1">
    <property type="nucleotide sequence ID" value="NC_053174.1"/>
</dbReference>
<dbReference type="Proteomes" id="UP000319240">
    <property type="component" value="Segment"/>
</dbReference>